<dbReference type="PANTHER" id="PTHR13271:SF147">
    <property type="entry name" value="PROTEIN-LYSINE N-METHYLTRANSFERASE EFM1-RELATED"/>
    <property type="match status" value="1"/>
</dbReference>
<sequence length="473" mass="51304">MASTPVNITPEPRNALLFKEWLVSHGGSFHPGVRYSSCCLSQLDIVASSGLSIVASEAIEPDATIVSCPFSIIITPLLCKGALLPIFHNASMLERWTERQSIIVYICFHWIASPEIYDTLIHSPYLNTLPSPSQLRTTLHFTEEELDALRGTNMYGATLDRRQVWEAEWEQCRADLSAVNTEWGKEFTWCRFLTASTYLSSRAFPSTLLSSSSPSLVQRPDSYPVLIPGIDALNHARGQPVSWVITTPTSAQHGNTTSTSSSTSSISLVTHNASSPGAEIFNNYGAKPNSELLLGYGFTLPANPDDTIVLKIGGTRDITTTNNTTNAAAAAAAAHEVGREARGAAAVWGTIMDAVRTEEEEGDEETPEWQIILDSADMLRSMTKSLLARLPSPPTPTTGVPGPGEPDTLRGDVVEMIRHYVLGQREVLQGLLQYADDRETGGVAVARHEGIVIELDGDGDDDLSEVLGCHQND</sequence>
<dbReference type="InterPro" id="IPR046341">
    <property type="entry name" value="SET_dom_sf"/>
</dbReference>
<dbReference type="PANTHER" id="PTHR13271">
    <property type="entry name" value="UNCHARACTERIZED PUTATIVE METHYLTRANSFERASE"/>
    <property type="match status" value="1"/>
</dbReference>
<comment type="caution">
    <text evidence="2">The sequence shown here is derived from an EMBL/GenBank/DDBJ whole genome shotgun (WGS) entry which is preliminary data.</text>
</comment>
<dbReference type="Proteomes" id="UP000759537">
    <property type="component" value="Unassembled WGS sequence"/>
</dbReference>
<organism evidence="2 3">
    <name type="scientific">Russula ochroleuca</name>
    <dbReference type="NCBI Taxonomy" id="152965"/>
    <lineage>
        <taxon>Eukaryota</taxon>
        <taxon>Fungi</taxon>
        <taxon>Dikarya</taxon>
        <taxon>Basidiomycota</taxon>
        <taxon>Agaricomycotina</taxon>
        <taxon>Agaricomycetes</taxon>
        <taxon>Russulales</taxon>
        <taxon>Russulaceae</taxon>
        <taxon>Russula</taxon>
    </lineage>
</organism>
<gene>
    <name evidence="2" type="ORF">DFH94DRAFT_639942</name>
</gene>
<dbReference type="SUPFAM" id="SSF82199">
    <property type="entry name" value="SET domain"/>
    <property type="match status" value="1"/>
</dbReference>
<evidence type="ECO:0000313" key="2">
    <source>
        <dbReference type="EMBL" id="KAF8464966.1"/>
    </source>
</evidence>
<evidence type="ECO:0000256" key="1">
    <source>
        <dbReference type="SAM" id="MobiDB-lite"/>
    </source>
</evidence>
<evidence type="ECO:0000313" key="3">
    <source>
        <dbReference type="Proteomes" id="UP000759537"/>
    </source>
</evidence>
<keyword evidence="3" id="KW-1185">Reference proteome</keyword>
<dbReference type="InterPro" id="IPR050600">
    <property type="entry name" value="SETD3_SETD6_MTase"/>
</dbReference>
<reference evidence="2" key="2">
    <citation type="journal article" date="2020" name="Nat. Commun.">
        <title>Large-scale genome sequencing of mycorrhizal fungi provides insights into the early evolution of symbiotic traits.</title>
        <authorList>
            <person name="Miyauchi S."/>
            <person name="Kiss E."/>
            <person name="Kuo A."/>
            <person name="Drula E."/>
            <person name="Kohler A."/>
            <person name="Sanchez-Garcia M."/>
            <person name="Morin E."/>
            <person name="Andreopoulos B."/>
            <person name="Barry K.W."/>
            <person name="Bonito G."/>
            <person name="Buee M."/>
            <person name="Carver A."/>
            <person name="Chen C."/>
            <person name="Cichocki N."/>
            <person name="Clum A."/>
            <person name="Culley D."/>
            <person name="Crous P.W."/>
            <person name="Fauchery L."/>
            <person name="Girlanda M."/>
            <person name="Hayes R.D."/>
            <person name="Keri Z."/>
            <person name="LaButti K."/>
            <person name="Lipzen A."/>
            <person name="Lombard V."/>
            <person name="Magnuson J."/>
            <person name="Maillard F."/>
            <person name="Murat C."/>
            <person name="Nolan M."/>
            <person name="Ohm R.A."/>
            <person name="Pangilinan J."/>
            <person name="Pereira M.F."/>
            <person name="Perotto S."/>
            <person name="Peter M."/>
            <person name="Pfister S."/>
            <person name="Riley R."/>
            <person name="Sitrit Y."/>
            <person name="Stielow J.B."/>
            <person name="Szollosi G."/>
            <person name="Zifcakova L."/>
            <person name="Stursova M."/>
            <person name="Spatafora J.W."/>
            <person name="Tedersoo L."/>
            <person name="Vaario L.M."/>
            <person name="Yamada A."/>
            <person name="Yan M."/>
            <person name="Wang P."/>
            <person name="Xu J."/>
            <person name="Bruns T."/>
            <person name="Baldrian P."/>
            <person name="Vilgalys R."/>
            <person name="Dunand C."/>
            <person name="Henrissat B."/>
            <person name="Grigoriev I.V."/>
            <person name="Hibbett D."/>
            <person name="Nagy L.G."/>
            <person name="Martin F.M."/>
        </authorList>
    </citation>
    <scope>NUCLEOTIDE SEQUENCE</scope>
    <source>
        <strain evidence="2">Prilba</strain>
    </source>
</reference>
<accession>A0A9P5MNH1</accession>
<feature type="region of interest" description="Disordered" evidence="1">
    <location>
        <begin position="389"/>
        <end position="409"/>
    </location>
</feature>
<dbReference type="AlphaFoldDB" id="A0A9P5MNH1"/>
<dbReference type="EMBL" id="WHVB01000051">
    <property type="protein sequence ID" value="KAF8464966.1"/>
    <property type="molecule type" value="Genomic_DNA"/>
</dbReference>
<reference evidence="2" key="1">
    <citation type="submission" date="2019-10" db="EMBL/GenBank/DDBJ databases">
        <authorList>
            <consortium name="DOE Joint Genome Institute"/>
            <person name="Kuo A."/>
            <person name="Miyauchi S."/>
            <person name="Kiss E."/>
            <person name="Drula E."/>
            <person name="Kohler A."/>
            <person name="Sanchez-Garcia M."/>
            <person name="Andreopoulos B."/>
            <person name="Barry K.W."/>
            <person name="Bonito G."/>
            <person name="Buee M."/>
            <person name="Carver A."/>
            <person name="Chen C."/>
            <person name="Cichocki N."/>
            <person name="Clum A."/>
            <person name="Culley D."/>
            <person name="Crous P.W."/>
            <person name="Fauchery L."/>
            <person name="Girlanda M."/>
            <person name="Hayes R."/>
            <person name="Keri Z."/>
            <person name="LaButti K."/>
            <person name="Lipzen A."/>
            <person name="Lombard V."/>
            <person name="Magnuson J."/>
            <person name="Maillard F."/>
            <person name="Morin E."/>
            <person name="Murat C."/>
            <person name="Nolan M."/>
            <person name="Ohm R."/>
            <person name="Pangilinan J."/>
            <person name="Pereira M."/>
            <person name="Perotto S."/>
            <person name="Peter M."/>
            <person name="Riley R."/>
            <person name="Sitrit Y."/>
            <person name="Stielow B."/>
            <person name="Szollosi G."/>
            <person name="Zifcakova L."/>
            <person name="Stursova M."/>
            <person name="Spatafora J.W."/>
            <person name="Tedersoo L."/>
            <person name="Vaario L.-M."/>
            <person name="Yamada A."/>
            <person name="Yan M."/>
            <person name="Wang P."/>
            <person name="Xu J."/>
            <person name="Bruns T."/>
            <person name="Baldrian P."/>
            <person name="Vilgalys R."/>
            <person name="Henrissat B."/>
            <person name="Grigoriev I.V."/>
            <person name="Hibbett D."/>
            <person name="Nagy L.G."/>
            <person name="Martin F.M."/>
        </authorList>
    </citation>
    <scope>NUCLEOTIDE SEQUENCE</scope>
    <source>
        <strain evidence="2">Prilba</strain>
    </source>
</reference>
<proteinExistence type="predicted"/>
<dbReference type="GO" id="GO:0016279">
    <property type="term" value="F:protein-lysine N-methyltransferase activity"/>
    <property type="evidence" value="ECO:0007669"/>
    <property type="project" value="TreeGrafter"/>
</dbReference>
<dbReference type="OrthoDB" id="42889at2759"/>
<name>A0A9P5MNH1_9AGAM</name>
<dbReference type="Gene3D" id="3.90.1410.10">
    <property type="entry name" value="set domain protein methyltransferase, domain 1"/>
    <property type="match status" value="1"/>
</dbReference>
<dbReference type="GO" id="GO:0005634">
    <property type="term" value="C:nucleus"/>
    <property type="evidence" value="ECO:0007669"/>
    <property type="project" value="TreeGrafter"/>
</dbReference>
<protein>
    <submittedName>
        <fullName evidence="2">SET domain-containing protein</fullName>
    </submittedName>
</protein>